<sequence>MEPLVREFAYPVESSATEVNNINKKAIPGTGSSETLFGGDTEDLTQLPKMDIADLEHIDFVRQFKLVHSSPTNFGLSPISIVTIPPYMKDLLDDHQLATNGAPTNKALVKCRVEIVILITLAHIKHHSHSRAMKLLDVQFDCEIHLAWKINRKNFNLSGTVDYSLWDGKPSECVTNTVVVKTETTACLQRGMYQCLTYMGVPDTSIFGIATDGFEWIVIRIRPDGHYATKSYQWATESVEIVSMLYMIFNHAVGIKVSTSHKKWKRLMSSSSSDKSDEKAPWRKRK</sequence>
<dbReference type="OrthoDB" id="2103397at2759"/>
<dbReference type="AlphaFoldDB" id="A0A9W9KVV1"/>
<reference evidence="1" key="1">
    <citation type="submission" date="2022-11" db="EMBL/GenBank/DDBJ databases">
        <authorList>
            <person name="Petersen C."/>
        </authorList>
    </citation>
    <scope>NUCLEOTIDE SEQUENCE</scope>
    <source>
        <strain evidence="1">IBT 22155</strain>
    </source>
</reference>
<reference evidence="1" key="2">
    <citation type="journal article" date="2023" name="IMA Fungus">
        <title>Comparative genomic study of the Penicillium genus elucidates a diverse pangenome and 15 lateral gene transfer events.</title>
        <authorList>
            <person name="Petersen C."/>
            <person name="Sorensen T."/>
            <person name="Nielsen M.R."/>
            <person name="Sondergaard T.E."/>
            <person name="Sorensen J.L."/>
            <person name="Fitzpatrick D.A."/>
            <person name="Frisvad J.C."/>
            <person name="Nielsen K.L."/>
        </authorList>
    </citation>
    <scope>NUCLEOTIDE SEQUENCE</scope>
    <source>
        <strain evidence="1">IBT 22155</strain>
    </source>
</reference>
<evidence type="ECO:0000313" key="2">
    <source>
        <dbReference type="Proteomes" id="UP001149079"/>
    </source>
</evidence>
<dbReference type="RefSeq" id="XP_056518163.1">
    <property type="nucleotide sequence ID" value="XM_056670364.1"/>
</dbReference>
<protein>
    <submittedName>
        <fullName evidence="1">Uncharacterized protein</fullName>
    </submittedName>
</protein>
<dbReference type="GeneID" id="81409534"/>
<comment type="caution">
    <text evidence="1">The sequence shown here is derived from an EMBL/GenBank/DDBJ whole genome shotgun (WGS) entry which is preliminary data.</text>
</comment>
<name>A0A9W9KVV1_9EURO</name>
<keyword evidence="2" id="KW-1185">Reference proteome</keyword>
<evidence type="ECO:0000313" key="1">
    <source>
        <dbReference type="EMBL" id="KAJ5121659.1"/>
    </source>
</evidence>
<organism evidence="1 2">
    <name type="scientific">Penicillium bovifimosum</name>
    <dbReference type="NCBI Taxonomy" id="126998"/>
    <lineage>
        <taxon>Eukaryota</taxon>
        <taxon>Fungi</taxon>
        <taxon>Dikarya</taxon>
        <taxon>Ascomycota</taxon>
        <taxon>Pezizomycotina</taxon>
        <taxon>Eurotiomycetes</taxon>
        <taxon>Eurotiomycetidae</taxon>
        <taxon>Eurotiales</taxon>
        <taxon>Aspergillaceae</taxon>
        <taxon>Penicillium</taxon>
    </lineage>
</organism>
<dbReference type="EMBL" id="JAPQKL010000007">
    <property type="protein sequence ID" value="KAJ5121659.1"/>
    <property type="molecule type" value="Genomic_DNA"/>
</dbReference>
<gene>
    <name evidence="1" type="ORF">N7515_009620</name>
</gene>
<accession>A0A9W9KVV1</accession>
<dbReference type="Proteomes" id="UP001149079">
    <property type="component" value="Unassembled WGS sequence"/>
</dbReference>
<proteinExistence type="predicted"/>